<feature type="compositionally biased region" description="Polar residues" evidence="1">
    <location>
        <begin position="53"/>
        <end position="63"/>
    </location>
</feature>
<evidence type="ECO:0000313" key="4">
    <source>
        <dbReference type="Proteomes" id="UP001497045"/>
    </source>
</evidence>
<protein>
    <submittedName>
        <fullName evidence="3">Uncharacterized protein</fullName>
    </submittedName>
</protein>
<dbReference type="RefSeq" id="WP_341673836.1">
    <property type="nucleotide sequence ID" value="NZ_JBBYHV010000002.1"/>
</dbReference>
<dbReference type="EMBL" id="JBBYHV010000002">
    <property type="protein sequence ID" value="MEL1251277.1"/>
    <property type="molecule type" value="Genomic_DNA"/>
</dbReference>
<keyword evidence="2" id="KW-0732">Signal</keyword>
<sequence>MLSKPCLLAAALALSGAFVPQVATAQFRVPQVRLPSAPPPPRPAPRPAAEEATPQTSGATTTAPVEEERPDARERYREDMGIVLGGLTPPGTAESPEHNRQLDEMIAAHNAAVERLVARDYPGVSAEQWERDLRAKLVTAENRARRTEGTIDWSMERVDRNAGTTPWLAASAYNEILVQDTELHAATRLFPDRVDFAAEKRKTEAALAMLVSREQAAAGFDAAALEAARNVRMPAAVASGPDAEAPFRQAWPTSGIPYRIMRIAVTSGWSDKVEYGRVIGQTRDAAIAAQDPDNPDRCNLYSFTVFRDRSGSVRRDSHSTRRIACENVG</sequence>
<feature type="compositionally biased region" description="Pro residues" evidence="1">
    <location>
        <begin position="36"/>
        <end position="46"/>
    </location>
</feature>
<keyword evidence="4" id="KW-1185">Reference proteome</keyword>
<proteinExistence type="predicted"/>
<gene>
    <name evidence="3" type="ORF">AAEO60_11395</name>
</gene>
<organism evidence="3 4">
    <name type="scientific">Aurantiacibacter gilvus</name>
    <dbReference type="NCBI Taxonomy" id="3139141"/>
    <lineage>
        <taxon>Bacteria</taxon>
        <taxon>Pseudomonadati</taxon>
        <taxon>Pseudomonadota</taxon>
        <taxon>Alphaproteobacteria</taxon>
        <taxon>Sphingomonadales</taxon>
        <taxon>Erythrobacteraceae</taxon>
        <taxon>Aurantiacibacter</taxon>
    </lineage>
</organism>
<evidence type="ECO:0000256" key="2">
    <source>
        <dbReference type="SAM" id="SignalP"/>
    </source>
</evidence>
<evidence type="ECO:0000313" key="3">
    <source>
        <dbReference type="EMBL" id="MEL1251277.1"/>
    </source>
</evidence>
<accession>A0ABU9IGJ2</accession>
<feature type="chain" id="PRO_5046434954" evidence="2">
    <location>
        <begin position="26"/>
        <end position="329"/>
    </location>
</feature>
<comment type="caution">
    <text evidence="3">The sequence shown here is derived from an EMBL/GenBank/DDBJ whole genome shotgun (WGS) entry which is preliminary data.</text>
</comment>
<feature type="signal peptide" evidence="2">
    <location>
        <begin position="1"/>
        <end position="25"/>
    </location>
</feature>
<reference evidence="3 4" key="1">
    <citation type="submission" date="2024-04" db="EMBL/GenBank/DDBJ databases">
        <title>Aurantiacibacter sp. DGU6 16S ribosomal RNA gene Genome sequencing and assembly.</title>
        <authorList>
            <person name="Park S."/>
        </authorList>
    </citation>
    <scope>NUCLEOTIDE SEQUENCE [LARGE SCALE GENOMIC DNA]</scope>
    <source>
        <strain evidence="3 4">DGU6</strain>
    </source>
</reference>
<dbReference type="Proteomes" id="UP001497045">
    <property type="component" value="Unassembled WGS sequence"/>
</dbReference>
<name>A0ABU9IGJ2_9SPHN</name>
<evidence type="ECO:0000256" key="1">
    <source>
        <dbReference type="SAM" id="MobiDB-lite"/>
    </source>
</evidence>
<feature type="region of interest" description="Disordered" evidence="1">
    <location>
        <begin position="33"/>
        <end position="72"/>
    </location>
</feature>